<keyword evidence="2 5" id="KW-0812">Transmembrane</keyword>
<evidence type="ECO:0000256" key="4">
    <source>
        <dbReference type="ARBA" id="ARBA00023136"/>
    </source>
</evidence>
<evidence type="ECO:0000256" key="2">
    <source>
        <dbReference type="ARBA" id="ARBA00022692"/>
    </source>
</evidence>
<dbReference type="InterPro" id="IPR029208">
    <property type="entry name" value="COX14"/>
</dbReference>
<accession>A0A0C3B8Z6</accession>
<reference evidence="6 7" key="1">
    <citation type="submission" date="2014-04" db="EMBL/GenBank/DDBJ databases">
        <authorList>
            <consortium name="DOE Joint Genome Institute"/>
            <person name="Kuo A."/>
            <person name="Zuccaro A."/>
            <person name="Kohler A."/>
            <person name="Nagy L.G."/>
            <person name="Floudas D."/>
            <person name="Copeland A."/>
            <person name="Barry K.W."/>
            <person name="Cichocki N."/>
            <person name="Veneault-Fourrey C."/>
            <person name="LaButti K."/>
            <person name="Lindquist E.A."/>
            <person name="Lipzen A."/>
            <person name="Lundell T."/>
            <person name="Morin E."/>
            <person name="Murat C."/>
            <person name="Sun H."/>
            <person name="Tunlid A."/>
            <person name="Henrissat B."/>
            <person name="Grigoriev I.V."/>
            <person name="Hibbett D.S."/>
            <person name="Martin F."/>
            <person name="Nordberg H.P."/>
            <person name="Cantor M.N."/>
            <person name="Hua S.X."/>
        </authorList>
    </citation>
    <scope>NUCLEOTIDE SEQUENCE [LARGE SCALE GENOMIC DNA]</scope>
    <source>
        <strain evidence="6 7">MAFF 305830</strain>
    </source>
</reference>
<dbReference type="GO" id="GO:0016020">
    <property type="term" value="C:membrane"/>
    <property type="evidence" value="ECO:0007669"/>
    <property type="project" value="UniProtKB-SubCell"/>
</dbReference>
<organism evidence="6 7">
    <name type="scientific">Serendipita vermifera MAFF 305830</name>
    <dbReference type="NCBI Taxonomy" id="933852"/>
    <lineage>
        <taxon>Eukaryota</taxon>
        <taxon>Fungi</taxon>
        <taxon>Dikarya</taxon>
        <taxon>Basidiomycota</taxon>
        <taxon>Agaricomycotina</taxon>
        <taxon>Agaricomycetes</taxon>
        <taxon>Sebacinales</taxon>
        <taxon>Serendipitaceae</taxon>
        <taxon>Serendipita</taxon>
    </lineage>
</organism>
<keyword evidence="4 5" id="KW-0472">Membrane</keyword>
<sequence>MPPPRLALVDILHRTFIVGCVGVTLYGGYLAFSVHENTMQKSKGGYSKLREAEMQQTGAGFEDQLAAAAQDAVAQRHRD</sequence>
<keyword evidence="7" id="KW-1185">Reference proteome</keyword>
<dbReference type="HOGENOM" id="CLU_2612680_0_0_1"/>
<gene>
    <name evidence="6" type="ORF">M408DRAFT_50983</name>
</gene>
<evidence type="ECO:0008006" key="8">
    <source>
        <dbReference type="Google" id="ProtNLM"/>
    </source>
</evidence>
<feature type="transmembrane region" description="Helical" evidence="5">
    <location>
        <begin position="12"/>
        <end position="32"/>
    </location>
</feature>
<dbReference type="Pfam" id="PF14880">
    <property type="entry name" value="COX14"/>
    <property type="match status" value="1"/>
</dbReference>
<dbReference type="OrthoDB" id="7961613at2759"/>
<evidence type="ECO:0000313" key="7">
    <source>
        <dbReference type="Proteomes" id="UP000054097"/>
    </source>
</evidence>
<feature type="non-terminal residue" evidence="6">
    <location>
        <position position="79"/>
    </location>
</feature>
<dbReference type="STRING" id="933852.A0A0C3B8Z6"/>
<evidence type="ECO:0000256" key="5">
    <source>
        <dbReference type="SAM" id="Phobius"/>
    </source>
</evidence>
<name>A0A0C3B8Z6_SERVB</name>
<proteinExistence type="predicted"/>
<evidence type="ECO:0000313" key="6">
    <source>
        <dbReference type="EMBL" id="KIM27931.1"/>
    </source>
</evidence>
<evidence type="ECO:0000256" key="1">
    <source>
        <dbReference type="ARBA" id="ARBA00004167"/>
    </source>
</evidence>
<protein>
    <recommendedName>
        <fullName evidence="8">Cytochrome c oxidase assembly protein COX14</fullName>
    </recommendedName>
</protein>
<dbReference type="Proteomes" id="UP000054097">
    <property type="component" value="Unassembled WGS sequence"/>
</dbReference>
<dbReference type="AlphaFoldDB" id="A0A0C3B8Z6"/>
<reference evidence="7" key="2">
    <citation type="submission" date="2015-01" db="EMBL/GenBank/DDBJ databases">
        <title>Evolutionary Origins and Diversification of the Mycorrhizal Mutualists.</title>
        <authorList>
            <consortium name="DOE Joint Genome Institute"/>
            <consortium name="Mycorrhizal Genomics Consortium"/>
            <person name="Kohler A."/>
            <person name="Kuo A."/>
            <person name="Nagy L.G."/>
            <person name="Floudas D."/>
            <person name="Copeland A."/>
            <person name="Barry K.W."/>
            <person name="Cichocki N."/>
            <person name="Veneault-Fourrey C."/>
            <person name="LaButti K."/>
            <person name="Lindquist E.A."/>
            <person name="Lipzen A."/>
            <person name="Lundell T."/>
            <person name="Morin E."/>
            <person name="Murat C."/>
            <person name="Riley R."/>
            <person name="Ohm R."/>
            <person name="Sun H."/>
            <person name="Tunlid A."/>
            <person name="Henrissat B."/>
            <person name="Grigoriev I.V."/>
            <person name="Hibbett D.S."/>
            <person name="Martin F."/>
        </authorList>
    </citation>
    <scope>NUCLEOTIDE SEQUENCE [LARGE SCALE GENOMIC DNA]</scope>
    <source>
        <strain evidence="7">MAFF 305830</strain>
    </source>
</reference>
<evidence type="ECO:0000256" key="3">
    <source>
        <dbReference type="ARBA" id="ARBA00022989"/>
    </source>
</evidence>
<comment type="subcellular location">
    <subcellularLocation>
        <location evidence="1">Membrane</location>
        <topology evidence="1">Single-pass membrane protein</topology>
    </subcellularLocation>
</comment>
<keyword evidence="3 5" id="KW-1133">Transmembrane helix</keyword>
<dbReference type="EMBL" id="KN824296">
    <property type="protein sequence ID" value="KIM27931.1"/>
    <property type="molecule type" value="Genomic_DNA"/>
</dbReference>